<keyword evidence="2" id="KW-0378">Hydrolase</keyword>
<dbReference type="PANTHER" id="PTHR12655:SF0">
    <property type="entry name" value="ACYL-COENZYME A THIOESTERASE 9, MITOCHONDRIAL"/>
    <property type="match status" value="1"/>
</dbReference>
<evidence type="ECO:0000313" key="4">
    <source>
        <dbReference type="Proteomes" id="UP001162164"/>
    </source>
</evidence>
<comment type="caution">
    <text evidence="3">The sequence shown here is derived from an EMBL/GenBank/DDBJ whole genome shotgun (WGS) entry which is preliminary data.</text>
</comment>
<keyword evidence="4" id="KW-1185">Reference proteome</keyword>
<accession>A0ABQ9IV87</accession>
<sequence>MGDSFAAGLIPLSTDTKLQDKYVTAFGGVRLGRLLEDMDMFAARSTVKGAKITAHLDLMHGPYKDRGPDEDMLNLFKLYMYNPNCGLVAERLKRQCSNCSYLAKLSRISRSDSTINCRSPSPLLAQVLASGSYTSNVEGVLVSYKHIVNPKQPENEPFSYTLVTALVDRIDFTDFIPKPKEDIKISGHVCWVGKSSMEVVVWLEQLNEGVWNRITRALFVMAARNSTNSGSVVINPIDPANERERTILSGGEDRKNRRIETTKQHTSLNYPRCNRTKTHL</sequence>
<comment type="similarity">
    <text evidence="1">Belongs to the acyl coenzyme A hydrolase family.</text>
</comment>
<reference evidence="3" key="1">
    <citation type="journal article" date="2023" name="Insect Mol. Biol.">
        <title>Genome sequencing provides insights into the evolution of gene families encoding plant cell wall-degrading enzymes in longhorned beetles.</title>
        <authorList>
            <person name="Shin N.R."/>
            <person name="Okamura Y."/>
            <person name="Kirsch R."/>
            <person name="Pauchet Y."/>
        </authorList>
    </citation>
    <scope>NUCLEOTIDE SEQUENCE</scope>
    <source>
        <strain evidence="3">MMC_N1</strain>
    </source>
</reference>
<name>A0ABQ9IV87_9CUCU</name>
<protein>
    <submittedName>
        <fullName evidence="3">Uncharacterized protein</fullName>
    </submittedName>
</protein>
<dbReference type="EMBL" id="JAPWTJ010002300">
    <property type="protein sequence ID" value="KAJ8966738.1"/>
    <property type="molecule type" value="Genomic_DNA"/>
</dbReference>
<dbReference type="InterPro" id="IPR029069">
    <property type="entry name" value="HotDog_dom_sf"/>
</dbReference>
<evidence type="ECO:0000256" key="2">
    <source>
        <dbReference type="ARBA" id="ARBA00022801"/>
    </source>
</evidence>
<evidence type="ECO:0000313" key="3">
    <source>
        <dbReference type="EMBL" id="KAJ8966738.1"/>
    </source>
</evidence>
<gene>
    <name evidence="3" type="ORF">NQ317_012670</name>
</gene>
<organism evidence="3 4">
    <name type="scientific">Molorchus minor</name>
    <dbReference type="NCBI Taxonomy" id="1323400"/>
    <lineage>
        <taxon>Eukaryota</taxon>
        <taxon>Metazoa</taxon>
        <taxon>Ecdysozoa</taxon>
        <taxon>Arthropoda</taxon>
        <taxon>Hexapoda</taxon>
        <taxon>Insecta</taxon>
        <taxon>Pterygota</taxon>
        <taxon>Neoptera</taxon>
        <taxon>Endopterygota</taxon>
        <taxon>Coleoptera</taxon>
        <taxon>Polyphaga</taxon>
        <taxon>Cucujiformia</taxon>
        <taxon>Chrysomeloidea</taxon>
        <taxon>Cerambycidae</taxon>
        <taxon>Lamiinae</taxon>
        <taxon>Monochamini</taxon>
        <taxon>Molorchus</taxon>
    </lineage>
</organism>
<proteinExistence type="inferred from homology"/>
<dbReference type="Gene3D" id="3.10.129.10">
    <property type="entry name" value="Hotdog Thioesterase"/>
    <property type="match status" value="1"/>
</dbReference>
<evidence type="ECO:0000256" key="1">
    <source>
        <dbReference type="ARBA" id="ARBA00010458"/>
    </source>
</evidence>
<dbReference type="SUPFAM" id="SSF54637">
    <property type="entry name" value="Thioesterase/thiol ester dehydrase-isomerase"/>
    <property type="match status" value="1"/>
</dbReference>
<dbReference type="PANTHER" id="PTHR12655">
    <property type="entry name" value="ACYL-COA THIOESTERASE"/>
    <property type="match status" value="1"/>
</dbReference>
<dbReference type="Proteomes" id="UP001162164">
    <property type="component" value="Unassembled WGS sequence"/>
</dbReference>